<dbReference type="PANTHER" id="PTHR35317:SF35">
    <property type="entry name" value="DUF4219 DOMAIN-CONTAINING PROTEIN"/>
    <property type="match status" value="1"/>
</dbReference>
<keyword evidence="2" id="KW-1185">Reference proteome</keyword>
<proteinExistence type="predicted"/>
<organism evidence="1 2">
    <name type="scientific">Trifolium medium</name>
    <dbReference type="NCBI Taxonomy" id="97028"/>
    <lineage>
        <taxon>Eukaryota</taxon>
        <taxon>Viridiplantae</taxon>
        <taxon>Streptophyta</taxon>
        <taxon>Embryophyta</taxon>
        <taxon>Tracheophyta</taxon>
        <taxon>Spermatophyta</taxon>
        <taxon>Magnoliopsida</taxon>
        <taxon>eudicotyledons</taxon>
        <taxon>Gunneridae</taxon>
        <taxon>Pentapetalae</taxon>
        <taxon>rosids</taxon>
        <taxon>fabids</taxon>
        <taxon>Fabales</taxon>
        <taxon>Fabaceae</taxon>
        <taxon>Papilionoideae</taxon>
        <taxon>50 kb inversion clade</taxon>
        <taxon>NPAAA clade</taxon>
        <taxon>Hologalegina</taxon>
        <taxon>IRL clade</taxon>
        <taxon>Trifolieae</taxon>
        <taxon>Trifolium</taxon>
    </lineage>
</organism>
<name>A0A392QWM7_9FABA</name>
<dbReference type="EMBL" id="LXQA010164759">
    <property type="protein sequence ID" value="MCI28292.1"/>
    <property type="molecule type" value="Genomic_DNA"/>
</dbReference>
<evidence type="ECO:0000313" key="2">
    <source>
        <dbReference type="Proteomes" id="UP000265520"/>
    </source>
</evidence>
<dbReference type="Pfam" id="PF14223">
    <property type="entry name" value="Retrotran_gag_2"/>
    <property type="match status" value="1"/>
</dbReference>
<accession>A0A392QWM7</accession>
<dbReference type="PANTHER" id="PTHR35317">
    <property type="entry name" value="OS04G0629600 PROTEIN"/>
    <property type="match status" value="1"/>
</dbReference>
<feature type="non-terminal residue" evidence="1">
    <location>
        <position position="167"/>
    </location>
</feature>
<evidence type="ECO:0000313" key="1">
    <source>
        <dbReference type="EMBL" id="MCI28292.1"/>
    </source>
</evidence>
<sequence>MNVLDYANSFDSLGEKITDEKLVRKIHRSLPKKFDMKVTAIEEAQKISSMKVCELIGSLQTFELAVNKRSKKKNKSIAFISNTDDEEAQSDMETDESILEAIVLLGRQFNTILRKVDRRPRTNVENIFLDISKNACTQRESGTDEKRSQGKGVQCHECEGYGHIRTE</sequence>
<dbReference type="AlphaFoldDB" id="A0A392QWM7"/>
<protein>
    <submittedName>
        <fullName evidence="1">Gag-pol polyprotein</fullName>
    </submittedName>
</protein>
<dbReference type="Proteomes" id="UP000265520">
    <property type="component" value="Unassembled WGS sequence"/>
</dbReference>
<comment type="caution">
    <text evidence="1">The sequence shown here is derived from an EMBL/GenBank/DDBJ whole genome shotgun (WGS) entry which is preliminary data.</text>
</comment>
<reference evidence="1 2" key="1">
    <citation type="journal article" date="2018" name="Front. Plant Sci.">
        <title>Red Clover (Trifolium pratense) and Zigzag Clover (T. medium) - A Picture of Genomic Similarities and Differences.</title>
        <authorList>
            <person name="Dluhosova J."/>
            <person name="Istvanek J."/>
            <person name="Nedelnik J."/>
            <person name="Repkova J."/>
        </authorList>
    </citation>
    <scope>NUCLEOTIDE SEQUENCE [LARGE SCALE GENOMIC DNA]</scope>
    <source>
        <strain evidence="2">cv. 10/8</strain>
        <tissue evidence="1">Leaf</tissue>
    </source>
</reference>